<dbReference type="Pfam" id="PF13589">
    <property type="entry name" value="HATPase_c_3"/>
    <property type="match status" value="1"/>
</dbReference>
<reference evidence="2 3" key="1">
    <citation type="journal article" date="2014" name="Genome Announc.">
        <title>Draft Genome Sequence of the Antitrypanosomally Active Sponge-Associated Bacterium Actinokineospora sp. Strain EG49.</title>
        <authorList>
            <person name="Harjes J."/>
            <person name="Ryu T."/>
            <person name="Abdelmohsen U.R."/>
            <person name="Moitinho-Silva L."/>
            <person name="Horn H."/>
            <person name="Ravasi T."/>
            <person name="Hentschel U."/>
        </authorList>
    </citation>
    <scope>NUCLEOTIDE SEQUENCE [LARGE SCALE GENOMIC DNA]</scope>
    <source>
        <strain evidence="2 3">EG49</strain>
    </source>
</reference>
<dbReference type="SUPFAM" id="SSF55874">
    <property type="entry name" value="ATPase domain of HSP90 chaperone/DNA topoisomerase II/histidine kinase"/>
    <property type="match status" value="1"/>
</dbReference>
<feature type="region of interest" description="Disordered" evidence="1">
    <location>
        <begin position="469"/>
        <end position="505"/>
    </location>
</feature>
<organism evidence="2 3">
    <name type="scientific">Actinokineospora spheciospongiae</name>
    <dbReference type="NCBI Taxonomy" id="909613"/>
    <lineage>
        <taxon>Bacteria</taxon>
        <taxon>Bacillati</taxon>
        <taxon>Actinomycetota</taxon>
        <taxon>Actinomycetes</taxon>
        <taxon>Pseudonocardiales</taxon>
        <taxon>Pseudonocardiaceae</taxon>
        <taxon>Actinokineospora</taxon>
    </lineage>
</organism>
<dbReference type="PATRIC" id="fig|909613.9.peg.4646"/>
<dbReference type="EMBL" id="AYXG01000173">
    <property type="protein sequence ID" value="EWC60078.1"/>
    <property type="molecule type" value="Genomic_DNA"/>
</dbReference>
<dbReference type="AlphaFoldDB" id="W7IIQ5"/>
<dbReference type="Gene3D" id="3.30.565.10">
    <property type="entry name" value="Histidine kinase-like ATPase, C-terminal domain"/>
    <property type="match status" value="1"/>
</dbReference>
<sequence>MLGEIEFDEWQCIAELIDNSFDDFNEIVRSGTSWPDGFKVSVTLPSLNSRPADAEVVISDTGRGMTYERLEQSVRAGWSSNDRFDKLGLFGMGFNVSTARLGRRTRVLTTRVGDPEWIGVEIDLDRIGDDYEADDIHEPKDDPTKHGTRIEIGRLNPERAEWLRRNAANLRTTLGKTYSWILENNPFELWVQGQRVHPRRHCRWGDDRFVVFGSGASSEKIPAYIPIDQKFEPAEACFNCGNWQVPDKGKCDQCGSDRLTRRERRIHGWLGVQRHLDKREFGIDFLRNGRKILQWDKQLFNWQNPNDPLGAVDMEYPIELANQGGRLIGEIHLDHVPVTYQKNAFEYSDRSWRAAVDFLRGIGPLQPEKAKRAGYEPNTSPLGRLHKGYRRNAAGTRCLIPGDGTRPIHEQTRRWAQLFHQRKEEYQPDTIWWEAVLHHDAQGNHAKVGRAREQTPDQADEAAVLEALGVSSAQRADTDSTGSEDSKHTVDVESSTAPPKKETFQDQLARYDGASTVVTALTRDFGLPRMGDLQVTTRRLDVVRLRAEDNSETPVLLVQGAGGTATAYYDPAHEAFAKVGSDPAELLLIEIAAVLKVRAETNRGLAEIVSALRARCLPDTLADPNVVATQARELLAEVRRLMAVRIDPIAEEVFQTLSADERTATENEVIANGRDAVMGDLGQNGEFLLYTPPLFSVRLLETRPEVFMDGRVFTGPYTSLTSPSAQRLSVAKVVGYMNDIAMVVGFRVEQELAQLQRTRLSVELLARELVTTA</sequence>
<protein>
    <submittedName>
        <fullName evidence="2">Uncharacterized protein</fullName>
    </submittedName>
</protein>
<feature type="compositionally biased region" description="Polar residues" evidence="1">
    <location>
        <begin position="471"/>
        <end position="483"/>
    </location>
</feature>
<name>W7IIQ5_9PSEU</name>
<dbReference type="eggNOG" id="COG0323">
    <property type="taxonomic scope" value="Bacteria"/>
</dbReference>
<dbReference type="InterPro" id="IPR036890">
    <property type="entry name" value="HATPase_C_sf"/>
</dbReference>
<gene>
    <name evidence="2" type="ORF">UO65_4644</name>
</gene>
<dbReference type="RefSeq" id="WP_200873432.1">
    <property type="nucleotide sequence ID" value="NZ_AYXG01000173.1"/>
</dbReference>
<evidence type="ECO:0000313" key="2">
    <source>
        <dbReference type="EMBL" id="EWC60078.1"/>
    </source>
</evidence>
<keyword evidence="3" id="KW-1185">Reference proteome</keyword>
<dbReference type="Proteomes" id="UP000019277">
    <property type="component" value="Unassembled WGS sequence"/>
</dbReference>
<accession>W7IIQ5</accession>
<proteinExistence type="predicted"/>
<evidence type="ECO:0000313" key="3">
    <source>
        <dbReference type="Proteomes" id="UP000019277"/>
    </source>
</evidence>
<comment type="caution">
    <text evidence="2">The sequence shown here is derived from an EMBL/GenBank/DDBJ whole genome shotgun (WGS) entry which is preliminary data.</text>
</comment>
<evidence type="ECO:0000256" key="1">
    <source>
        <dbReference type="SAM" id="MobiDB-lite"/>
    </source>
</evidence>
<dbReference type="STRING" id="909613.UO65_4644"/>